<reference evidence="2" key="1">
    <citation type="submission" date="2021-04" db="EMBL/GenBank/DDBJ databases">
        <authorList>
            <consortium name="Molecular Ecology Group"/>
        </authorList>
    </citation>
    <scope>NUCLEOTIDE SEQUENCE</scope>
</reference>
<accession>A0A8S3ZQA8</accession>
<dbReference type="Proteomes" id="UP000678393">
    <property type="component" value="Unassembled WGS sequence"/>
</dbReference>
<name>A0A8S3ZQA8_9EUPU</name>
<protein>
    <submittedName>
        <fullName evidence="2">Uncharacterized protein</fullName>
    </submittedName>
</protein>
<feature type="chain" id="PRO_5035810861" evidence="1">
    <location>
        <begin position="26"/>
        <end position="140"/>
    </location>
</feature>
<organism evidence="2 3">
    <name type="scientific">Candidula unifasciata</name>
    <dbReference type="NCBI Taxonomy" id="100452"/>
    <lineage>
        <taxon>Eukaryota</taxon>
        <taxon>Metazoa</taxon>
        <taxon>Spiralia</taxon>
        <taxon>Lophotrochozoa</taxon>
        <taxon>Mollusca</taxon>
        <taxon>Gastropoda</taxon>
        <taxon>Heterobranchia</taxon>
        <taxon>Euthyneura</taxon>
        <taxon>Panpulmonata</taxon>
        <taxon>Eupulmonata</taxon>
        <taxon>Stylommatophora</taxon>
        <taxon>Helicina</taxon>
        <taxon>Helicoidea</taxon>
        <taxon>Geomitridae</taxon>
        <taxon>Candidula</taxon>
    </lineage>
</organism>
<evidence type="ECO:0000256" key="1">
    <source>
        <dbReference type="SAM" id="SignalP"/>
    </source>
</evidence>
<gene>
    <name evidence="2" type="ORF">CUNI_LOCUS15606</name>
</gene>
<dbReference type="AlphaFoldDB" id="A0A8S3ZQA8"/>
<evidence type="ECO:0000313" key="3">
    <source>
        <dbReference type="Proteomes" id="UP000678393"/>
    </source>
</evidence>
<keyword evidence="3" id="KW-1185">Reference proteome</keyword>
<keyword evidence="1" id="KW-0732">Signal</keyword>
<sequence>MATICVGYMFTFFLVLLLARSSVCAEEEFCEEQDGLFQACTQRMESIYFARSEKLDVLCREIAQYLTCVHETNISCPEIPIFQDRIYAEAIQNARSQLTRFCTSYNITTKCTEKFVHQLVRNCTVLLNKVQFHTPREDMC</sequence>
<proteinExistence type="predicted"/>
<feature type="signal peptide" evidence="1">
    <location>
        <begin position="1"/>
        <end position="25"/>
    </location>
</feature>
<evidence type="ECO:0000313" key="2">
    <source>
        <dbReference type="EMBL" id="CAG5130048.1"/>
    </source>
</evidence>
<dbReference type="OrthoDB" id="10424346at2759"/>
<comment type="caution">
    <text evidence="2">The sequence shown here is derived from an EMBL/GenBank/DDBJ whole genome shotgun (WGS) entry which is preliminary data.</text>
</comment>
<feature type="non-terminal residue" evidence="2">
    <location>
        <position position="1"/>
    </location>
</feature>
<dbReference type="EMBL" id="CAJHNH020003814">
    <property type="protein sequence ID" value="CAG5130048.1"/>
    <property type="molecule type" value="Genomic_DNA"/>
</dbReference>